<sequence length="162" mass="18295">SWAAEPGNKVDRWSIAHVTSFPRPLNQSERNYPQIVAASALNFGLVFWFHLFQNGGFISPRWFPPSFQGIMGSSAFSNLSWYHFRWLRQEQFLTLPFLSSFQVVLQDSFQGDVITMVSSWPVDKQCCRNGESSPKGGGVYGGSPQCKLVVHRIAELKAGIFF</sequence>
<accession>A0ABN8L937</accession>
<reference evidence="1 2" key="1">
    <citation type="submission" date="2022-05" db="EMBL/GenBank/DDBJ databases">
        <authorList>
            <consortium name="Genoscope - CEA"/>
            <person name="William W."/>
        </authorList>
    </citation>
    <scope>NUCLEOTIDE SEQUENCE [LARGE SCALE GENOMIC DNA]</scope>
</reference>
<evidence type="ECO:0000313" key="1">
    <source>
        <dbReference type="EMBL" id="CAH3013606.1"/>
    </source>
</evidence>
<feature type="non-terminal residue" evidence="1">
    <location>
        <position position="1"/>
    </location>
</feature>
<keyword evidence="2" id="KW-1185">Reference proteome</keyword>
<proteinExistence type="predicted"/>
<dbReference type="Proteomes" id="UP001159427">
    <property type="component" value="Unassembled WGS sequence"/>
</dbReference>
<gene>
    <name evidence="1" type="ORF">PEVE_00000034</name>
</gene>
<name>A0ABN8L937_9CNID</name>
<comment type="caution">
    <text evidence="1">The sequence shown here is derived from an EMBL/GenBank/DDBJ whole genome shotgun (WGS) entry which is preliminary data.</text>
</comment>
<organism evidence="1 2">
    <name type="scientific">Porites evermanni</name>
    <dbReference type="NCBI Taxonomy" id="104178"/>
    <lineage>
        <taxon>Eukaryota</taxon>
        <taxon>Metazoa</taxon>
        <taxon>Cnidaria</taxon>
        <taxon>Anthozoa</taxon>
        <taxon>Hexacorallia</taxon>
        <taxon>Scleractinia</taxon>
        <taxon>Fungiina</taxon>
        <taxon>Poritidae</taxon>
        <taxon>Porites</taxon>
    </lineage>
</organism>
<protein>
    <submittedName>
        <fullName evidence="1">Uncharacterized protein</fullName>
    </submittedName>
</protein>
<evidence type="ECO:0000313" key="2">
    <source>
        <dbReference type="Proteomes" id="UP001159427"/>
    </source>
</evidence>
<dbReference type="EMBL" id="CALNXI010000001">
    <property type="protein sequence ID" value="CAH3013606.1"/>
    <property type="molecule type" value="Genomic_DNA"/>
</dbReference>